<dbReference type="EMBL" id="OU963864">
    <property type="protein sequence ID" value="CAH0386827.1"/>
    <property type="molecule type" value="Genomic_DNA"/>
</dbReference>
<keyword evidence="3" id="KW-1185">Reference proteome</keyword>
<protein>
    <submittedName>
        <fullName evidence="2">Uncharacterized protein</fullName>
    </submittedName>
</protein>
<evidence type="ECO:0000313" key="3">
    <source>
        <dbReference type="Proteomes" id="UP001152759"/>
    </source>
</evidence>
<evidence type="ECO:0000313" key="2">
    <source>
        <dbReference type="EMBL" id="CAH0386827.1"/>
    </source>
</evidence>
<dbReference type="Proteomes" id="UP001152759">
    <property type="component" value="Chromosome 3"/>
</dbReference>
<dbReference type="AlphaFoldDB" id="A0A9P0F2E9"/>
<feature type="region of interest" description="Disordered" evidence="1">
    <location>
        <begin position="1"/>
        <end position="23"/>
    </location>
</feature>
<name>A0A9P0F2E9_BEMTA</name>
<gene>
    <name evidence="2" type="ORF">BEMITA_LOCUS5894</name>
</gene>
<evidence type="ECO:0000256" key="1">
    <source>
        <dbReference type="SAM" id="MobiDB-lite"/>
    </source>
</evidence>
<proteinExistence type="predicted"/>
<reference evidence="2" key="1">
    <citation type="submission" date="2021-12" db="EMBL/GenBank/DDBJ databases">
        <authorList>
            <person name="King R."/>
        </authorList>
    </citation>
    <scope>NUCLEOTIDE SEQUENCE</scope>
</reference>
<organism evidence="2 3">
    <name type="scientific">Bemisia tabaci</name>
    <name type="common">Sweetpotato whitefly</name>
    <name type="synonym">Aleurodes tabaci</name>
    <dbReference type="NCBI Taxonomy" id="7038"/>
    <lineage>
        <taxon>Eukaryota</taxon>
        <taxon>Metazoa</taxon>
        <taxon>Ecdysozoa</taxon>
        <taxon>Arthropoda</taxon>
        <taxon>Hexapoda</taxon>
        <taxon>Insecta</taxon>
        <taxon>Pterygota</taxon>
        <taxon>Neoptera</taxon>
        <taxon>Paraneoptera</taxon>
        <taxon>Hemiptera</taxon>
        <taxon>Sternorrhyncha</taxon>
        <taxon>Aleyrodoidea</taxon>
        <taxon>Aleyrodidae</taxon>
        <taxon>Aleyrodinae</taxon>
        <taxon>Bemisia</taxon>
    </lineage>
</organism>
<accession>A0A9P0F2E9</accession>
<sequence>MSSSSSHYPPARRPFLKFPPPPPFPPGTHTDYAYAYYEPGPSTSKHTFINCYGTEENIYEEIGATQLEQEVRYVHSKHLQLRVMRHGSINAPKLDASTGSLPGLPYCAINKDILLGLNGEKALSGMKTDGSAHTPFPDRLDFLRLE</sequence>